<feature type="region of interest" description="Disordered" evidence="3">
    <location>
        <begin position="155"/>
        <end position="183"/>
    </location>
</feature>
<dbReference type="RefSeq" id="WP_238289449.1">
    <property type="nucleotide sequence ID" value="NZ_BPQS01000015.1"/>
</dbReference>
<dbReference type="PANTHER" id="PTHR11527">
    <property type="entry name" value="HEAT-SHOCK PROTEIN 20 FAMILY MEMBER"/>
    <property type="match status" value="1"/>
</dbReference>
<evidence type="ECO:0000259" key="4">
    <source>
        <dbReference type="PROSITE" id="PS01031"/>
    </source>
</evidence>
<dbReference type="InterPro" id="IPR002068">
    <property type="entry name" value="A-crystallin/Hsp20_dom"/>
</dbReference>
<evidence type="ECO:0000256" key="3">
    <source>
        <dbReference type="SAM" id="MobiDB-lite"/>
    </source>
</evidence>
<dbReference type="SUPFAM" id="SSF49764">
    <property type="entry name" value="HSP20-like chaperones"/>
    <property type="match status" value="1"/>
</dbReference>
<reference evidence="6" key="1">
    <citation type="journal article" date="2019" name="Int. J. Syst. Evol. Microbiol.">
        <title>The Global Catalogue of Microorganisms (GCM) 10K type strain sequencing project: providing services to taxonomists for standard genome sequencing and annotation.</title>
        <authorList>
            <consortium name="The Broad Institute Genomics Platform"/>
            <consortium name="The Broad Institute Genome Sequencing Center for Infectious Disease"/>
            <person name="Wu L."/>
            <person name="Ma J."/>
        </authorList>
    </citation>
    <scope>NUCLEOTIDE SEQUENCE [LARGE SCALE GENOMIC DNA]</scope>
    <source>
        <strain evidence="6">CECT 7806</strain>
    </source>
</reference>
<evidence type="ECO:0000256" key="2">
    <source>
        <dbReference type="RuleBase" id="RU003616"/>
    </source>
</evidence>
<feature type="region of interest" description="Disordered" evidence="3">
    <location>
        <begin position="1"/>
        <end position="21"/>
    </location>
</feature>
<dbReference type="InterPro" id="IPR031107">
    <property type="entry name" value="Small_HSP"/>
</dbReference>
<evidence type="ECO:0000256" key="1">
    <source>
        <dbReference type="PROSITE-ProRule" id="PRU00285"/>
    </source>
</evidence>
<evidence type="ECO:0000313" key="6">
    <source>
        <dbReference type="Proteomes" id="UP001244297"/>
    </source>
</evidence>
<dbReference type="CDD" id="cd06464">
    <property type="entry name" value="ACD_sHsps-like"/>
    <property type="match status" value="1"/>
</dbReference>
<protein>
    <submittedName>
        <fullName evidence="5">Hsp20/alpha crystallin family protein</fullName>
    </submittedName>
</protein>
<dbReference type="Gene3D" id="2.60.40.790">
    <property type="match status" value="1"/>
</dbReference>
<dbReference type="InterPro" id="IPR008978">
    <property type="entry name" value="HSP20-like_chaperone"/>
</dbReference>
<sequence>MNMRDLIPWNRGTGAPAPAALPSEPASPFLTLHREVNRLFDDVFSGFGGLPSLAGRSLGWPNIELVETDGALRVSAELPGLDEKDIELLIADGVLTLKGEKRAETTDAARGYTERSYGHFERSIALPVPVEEDRVEAAFRNGVLTVTLPRAAAAPERRRRIAINGTDPDTRPGPGTGTSASRH</sequence>
<comment type="caution">
    <text evidence="5">The sequence shown here is derived from an EMBL/GenBank/DDBJ whole genome shotgun (WGS) entry which is preliminary data.</text>
</comment>
<feature type="domain" description="SHSP" evidence="4">
    <location>
        <begin position="54"/>
        <end position="166"/>
    </location>
</feature>
<organism evidence="5 6">
    <name type="scientific">Methylobacterium longum</name>
    <dbReference type="NCBI Taxonomy" id="767694"/>
    <lineage>
        <taxon>Bacteria</taxon>
        <taxon>Pseudomonadati</taxon>
        <taxon>Pseudomonadota</taxon>
        <taxon>Alphaproteobacteria</taxon>
        <taxon>Hyphomicrobiales</taxon>
        <taxon>Methylobacteriaceae</taxon>
        <taxon>Methylobacterium</taxon>
    </lineage>
</organism>
<dbReference type="EMBL" id="JAUFPT010000027">
    <property type="protein sequence ID" value="MDN3570928.1"/>
    <property type="molecule type" value="Genomic_DNA"/>
</dbReference>
<keyword evidence="6" id="KW-1185">Reference proteome</keyword>
<accession>A0ABT8ANS5</accession>
<evidence type="ECO:0000313" key="5">
    <source>
        <dbReference type="EMBL" id="MDN3570928.1"/>
    </source>
</evidence>
<gene>
    <name evidence="5" type="ORF">QWZ18_09850</name>
</gene>
<proteinExistence type="inferred from homology"/>
<dbReference type="Proteomes" id="UP001244297">
    <property type="component" value="Unassembled WGS sequence"/>
</dbReference>
<dbReference type="Pfam" id="PF00011">
    <property type="entry name" value="HSP20"/>
    <property type="match status" value="1"/>
</dbReference>
<comment type="similarity">
    <text evidence="1 2">Belongs to the small heat shock protein (HSP20) family.</text>
</comment>
<name>A0ABT8ANS5_9HYPH</name>
<dbReference type="PROSITE" id="PS01031">
    <property type="entry name" value="SHSP"/>
    <property type="match status" value="1"/>
</dbReference>